<gene>
    <name evidence="1" type="ORF">NIES267_70520</name>
</gene>
<dbReference type="AlphaFoldDB" id="A0A1Z4M236"/>
<dbReference type="Proteomes" id="UP000218418">
    <property type="component" value="Chromosome"/>
</dbReference>
<reference evidence="1 2" key="1">
    <citation type="submission" date="2017-06" db="EMBL/GenBank/DDBJ databases">
        <title>Genome sequencing of cyanobaciteial culture collection at National Institute for Environmental Studies (NIES).</title>
        <authorList>
            <person name="Hirose Y."/>
            <person name="Shimura Y."/>
            <person name="Fujisawa T."/>
            <person name="Nakamura Y."/>
            <person name="Kawachi M."/>
        </authorList>
    </citation>
    <scope>NUCLEOTIDE SEQUENCE [LARGE SCALE GENOMIC DNA]</scope>
    <source>
        <strain evidence="1 2">NIES-267</strain>
    </source>
</reference>
<keyword evidence="2" id="KW-1185">Reference proteome</keyword>
<sequence length="64" mass="7230">MRFSLYFSQSHAIVVTTHEERASCSILFEIKSRLGKKEVMPMIESSIRMGRQVANNRLCAGAVL</sequence>
<proteinExistence type="predicted"/>
<evidence type="ECO:0000313" key="1">
    <source>
        <dbReference type="EMBL" id="BAY87530.1"/>
    </source>
</evidence>
<dbReference type="EMBL" id="AP018227">
    <property type="protein sequence ID" value="BAY87530.1"/>
    <property type="molecule type" value="Genomic_DNA"/>
</dbReference>
<organism evidence="1 2">
    <name type="scientific">Calothrix parasitica NIES-267</name>
    <dbReference type="NCBI Taxonomy" id="1973488"/>
    <lineage>
        <taxon>Bacteria</taxon>
        <taxon>Bacillati</taxon>
        <taxon>Cyanobacteriota</taxon>
        <taxon>Cyanophyceae</taxon>
        <taxon>Nostocales</taxon>
        <taxon>Calotrichaceae</taxon>
        <taxon>Calothrix</taxon>
    </lineage>
</organism>
<accession>A0A1Z4M236</accession>
<evidence type="ECO:0000313" key="2">
    <source>
        <dbReference type="Proteomes" id="UP000218418"/>
    </source>
</evidence>
<name>A0A1Z4M236_9CYAN</name>
<protein>
    <submittedName>
        <fullName evidence="1">Uncharacterized protein</fullName>
    </submittedName>
</protein>